<dbReference type="PATRIC" id="fig|69222.5.peg.2234"/>
<accession>A0A014NP74</accession>
<evidence type="ECO:0000313" key="2">
    <source>
        <dbReference type="EMBL" id="EXU75630.1"/>
    </source>
</evidence>
<name>A0A014NP74_9GAMM</name>
<gene>
    <name evidence="2" type="ORF">BG55_10785</name>
</gene>
<dbReference type="EMBL" id="JFHN01000045">
    <property type="protein sequence ID" value="EXU75630.1"/>
    <property type="molecule type" value="Genomic_DNA"/>
</dbReference>
<comment type="caution">
    <text evidence="2">The sequence shown here is derived from an EMBL/GenBank/DDBJ whole genome shotgun (WGS) entry which is preliminary data.</text>
</comment>
<feature type="region of interest" description="Disordered" evidence="1">
    <location>
        <begin position="71"/>
        <end position="92"/>
    </location>
</feature>
<evidence type="ECO:0000313" key="3">
    <source>
        <dbReference type="Proteomes" id="UP000019918"/>
    </source>
</evidence>
<reference evidence="2 3" key="1">
    <citation type="submission" date="2014-02" db="EMBL/GenBank/DDBJ databases">
        <title>Draft genome of Erwinia mallotivora strain BT-MARDI, a papaya dieback pathogen.</title>
        <authorList>
            <person name="Redzuan R."/>
            <person name="Abu Bakar N."/>
            <person name="Badrun R."/>
            <person name="Mohd Raih M.F."/>
            <person name="Rozano L."/>
            <person name="Mat Amin N."/>
        </authorList>
    </citation>
    <scope>NUCLEOTIDE SEQUENCE [LARGE SCALE GENOMIC DNA]</scope>
    <source>
        <strain evidence="2 3">BT-MARDI</strain>
    </source>
</reference>
<evidence type="ECO:0000256" key="1">
    <source>
        <dbReference type="SAM" id="MobiDB-lite"/>
    </source>
</evidence>
<protein>
    <submittedName>
        <fullName evidence="2">Uncharacterized protein</fullName>
    </submittedName>
</protein>
<keyword evidence="3" id="KW-1185">Reference proteome</keyword>
<sequence>MPAEYYYVTQHTDQAGYHLLHRAGCIKMPARNSLVFIGSLYNSLQALTVARVRFGDNVKACYFCCLSHHEKGGRFSHPLPPVQRRPSGRVTE</sequence>
<organism evidence="2 3">
    <name type="scientific">Erwinia mallotivora</name>
    <dbReference type="NCBI Taxonomy" id="69222"/>
    <lineage>
        <taxon>Bacteria</taxon>
        <taxon>Pseudomonadati</taxon>
        <taxon>Pseudomonadota</taxon>
        <taxon>Gammaproteobacteria</taxon>
        <taxon>Enterobacterales</taxon>
        <taxon>Erwiniaceae</taxon>
        <taxon>Erwinia</taxon>
    </lineage>
</organism>
<dbReference type="AlphaFoldDB" id="A0A014NP74"/>
<proteinExistence type="predicted"/>
<dbReference type="Proteomes" id="UP000019918">
    <property type="component" value="Unassembled WGS sequence"/>
</dbReference>